<comment type="caution">
    <text evidence="7">The sequence shown here is derived from an EMBL/GenBank/DDBJ whole genome shotgun (WGS) entry which is preliminary data.</text>
</comment>
<feature type="transmembrane region" description="Helical" evidence="6">
    <location>
        <begin position="203"/>
        <end position="226"/>
    </location>
</feature>
<protein>
    <submittedName>
        <fullName evidence="7">Bax inhibitor-1/YccA family protein</fullName>
    </submittedName>
</protein>
<dbReference type="PANTHER" id="PTHR23291:SF50">
    <property type="entry name" value="PROTEIN LIFEGUARD 4"/>
    <property type="match status" value="1"/>
</dbReference>
<dbReference type="InterPro" id="IPR006214">
    <property type="entry name" value="Bax_inhibitor_1-related"/>
</dbReference>
<keyword evidence="4 6" id="KW-1133">Transmembrane helix</keyword>
<feature type="transmembrane region" description="Helical" evidence="6">
    <location>
        <begin position="111"/>
        <end position="129"/>
    </location>
</feature>
<dbReference type="EMBL" id="JAINWA010000001">
    <property type="protein sequence ID" value="MCD1654038.1"/>
    <property type="molecule type" value="Genomic_DNA"/>
</dbReference>
<organism evidence="7 8">
    <name type="scientific">Teretinema zuelzerae</name>
    <dbReference type="NCBI Taxonomy" id="156"/>
    <lineage>
        <taxon>Bacteria</taxon>
        <taxon>Pseudomonadati</taxon>
        <taxon>Spirochaetota</taxon>
        <taxon>Spirochaetia</taxon>
        <taxon>Spirochaetales</taxon>
        <taxon>Treponemataceae</taxon>
        <taxon>Teretinema</taxon>
    </lineage>
</organism>
<keyword evidence="5 6" id="KW-0472">Membrane</keyword>
<reference evidence="7" key="1">
    <citation type="submission" date="2021-08" db="EMBL/GenBank/DDBJ databases">
        <title>Comparative analyses of Brucepasteria parasyntrophica and Teretinema zuelzerae.</title>
        <authorList>
            <person name="Song Y."/>
            <person name="Brune A."/>
        </authorList>
    </citation>
    <scope>NUCLEOTIDE SEQUENCE</scope>
    <source>
        <strain evidence="7">DSM 1903</strain>
    </source>
</reference>
<dbReference type="AlphaFoldDB" id="A0AAE3EI76"/>
<evidence type="ECO:0000256" key="2">
    <source>
        <dbReference type="ARBA" id="ARBA00010350"/>
    </source>
</evidence>
<dbReference type="Pfam" id="PF01027">
    <property type="entry name" value="Bax1-I"/>
    <property type="match status" value="1"/>
</dbReference>
<dbReference type="RefSeq" id="WP_230753834.1">
    <property type="nucleotide sequence ID" value="NZ_JAINWA010000001.1"/>
</dbReference>
<feature type="transmembrane region" description="Helical" evidence="6">
    <location>
        <begin position="141"/>
        <end position="158"/>
    </location>
</feature>
<evidence type="ECO:0000256" key="5">
    <source>
        <dbReference type="ARBA" id="ARBA00023136"/>
    </source>
</evidence>
<dbReference type="CDD" id="cd10432">
    <property type="entry name" value="BI-1-like_bacterial"/>
    <property type="match status" value="1"/>
</dbReference>
<evidence type="ECO:0000256" key="4">
    <source>
        <dbReference type="ARBA" id="ARBA00022989"/>
    </source>
</evidence>
<comment type="similarity">
    <text evidence="2 6">Belongs to the BI1 family.</text>
</comment>
<evidence type="ECO:0000313" key="8">
    <source>
        <dbReference type="Proteomes" id="UP001198163"/>
    </source>
</evidence>
<gene>
    <name evidence="7" type="ORF">K7J14_04910</name>
</gene>
<evidence type="ECO:0000313" key="7">
    <source>
        <dbReference type="EMBL" id="MCD1654038.1"/>
    </source>
</evidence>
<feature type="transmembrane region" description="Helical" evidence="6">
    <location>
        <begin position="83"/>
        <end position="105"/>
    </location>
</feature>
<proteinExistence type="inferred from homology"/>
<feature type="transmembrane region" description="Helical" evidence="6">
    <location>
        <begin position="164"/>
        <end position="182"/>
    </location>
</feature>
<accession>A0AAE3EI76</accession>
<keyword evidence="3 6" id="KW-0812">Transmembrane</keyword>
<dbReference type="Proteomes" id="UP001198163">
    <property type="component" value="Unassembled WGS sequence"/>
</dbReference>
<dbReference type="PANTHER" id="PTHR23291">
    <property type="entry name" value="BAX INHIBITOR-RELATED"/>
    <property type="match status" value="1"/>
</dbReference>
<dbReference type="GO" id="GO:0005886">
    <property type="term" value="C:plasma membrane"/>
    <property type="evidence" value="ECO:0007669"/>
    <property type="project" value="TreeGrafter"/>
</dbReference>
<feature type="transmembrane region" description="Helical" evidence="6">
    <location>
        <begin position="21"/>
        <end position="40"/>
    </location>
</feature>
<name>A0AAE3EI76_9SPIR</name>
<feature type="transmembrane region" description="Helical" evidence="6">
    <location>
        <begin position="46"/>
        <end position="71"/>
    </location>
</feature>
<sequence length="230" mass="25108">MEYDISINPERESTRQAFMTGVYGWMVAALSLSGVSAWFVANSVPLQRIIFGNTFVFFGLIIGELALVWWLSASIRKISASAAVTAFLAYSLLNGATLASVFLVYTGQSVVQIFGVTALTFGAMSLYGMKAKSDLRSMGRYLSMAVIGIVIAIAVNMFLRSSAFDILISIVTVVVFTGLTAWDTQKLMLLADRADGSDTYKKVAIIGALELYLDFINIFLALIRLFGKRN</sequence>
<evidence type="ECO:0000256" key="1">
    <source>
        <dbReference type="ARBA" id="ARBA00004141"/>
    </source>
</evidence>
<comment type="subcellular location">
    <subcellularLocation>
        <location evidence="1">Membrane</location>
        <topology evidence="1">Multi-pass membrane protein</topology>
    </subcellularLocation>
</comment>
<evidence type="ECO:0000256" key="6">
    <source>
        <dbReference type="RuleBase" id="RU004379"/>
    </source>
</evidence>
<keyword evidence="8" id="KW-1185">Reference proteome</keyword>
<evidence type="ECO:0000256" key="3">
    <source>
        <dbReference type="ARBA" id="ARBA00022692"/>
    </source>
</evidence>